<dbReference type="EMBL" id="UXUI01007464">
    <property type="protein sequence ID" value="VDD87731.1"/>
    <property type="molecule type" value="Genomic_DNA"/>
</dbReference>
<proteinExistence type="predicted"/>
<gene>
    <name evidence="1" type="ORF">EVEC_LOCUS2874</name>
</gene>
<dbReference type="STRING" id="51028.A0A0N4UZU9"/>
<evidence type="ECO:0000313" key="2">
    <source>
        <dbReference type="Proteomes" id="UP000274131"/>
    </source>
</evidence>
<reference evidence="3" key="1">
    <citation type="submission" date="2017-02" db="UniProtKB">
        <authorList>
            <consortium name="WormBaseParasite"/>
        </authorList>
    </citation>
    <scope>IDENTIFICATION</scope>
</reference>
<accession>A0A0N4UZU9</accession>
<dbReference type="WBParaSite" id="EVEC_0000316601-mRNA-1">
    <property type="protein sequence ID" value="EVEC_0000316601-mRNA-1"/>
    <property type="gene ID" value="EVEC_0000316601"/>
</dbReference>
<dbReference type="OrthoDB" id="5878041at2759"/>
<reference evidence="1 2" key="2">
    <citation type="submission" date="2018-10" db="EMBL/GenBank/DDBJ databases">
        <authorList>
            <consortium name="Pathogen Informatics"/>
        </authorList>
    </citation>
    <scope>NUCLEOTIDE SEQUENCE [LARGE SCALE GENOMIC DNA]</scope>
</reference>
<evidence type="ECO:0000313" key="3">
    <source>
        <dbReference type="WBParaSite" id="EVEC_0000316601-mRNA-1"/>
    </source>
</evidence>
<evidence type="ECO:0000313" key="1">
    <source>
        <dbReference type="EMBL" id="VDD87731.1"/>
    </source>
</evidence>
<name>A0A0N4UZU9_ENTVE</name>
<keyword evidence="2" id="KW-1185">Reference proteome</keyword>
<sequence length="590" mass="66482">MSVHLGYVCESNYLQNVAKKRASKSLFRKQTLTNRMKPLHMDGRQGAVPPQPLSKTNALENYESQVTGYPAKIACNFAASSTESVQVALKQELDDTDSGNVMNRSVLSNPAWYRDDEGRTGYKPKTWHHNGREQRSQVKKLKHEKNEGVAGNLGSLDLDNRGISEARLETIGINVVEESGEKGAIFASKCESEPKAEYRKEGYLRGFVNDFAGTWQKLSSNISTENNSSSSDLSQVSLHSHKSVTFSSQVEINEIEDTEEDDNKAMCHSTCGKSREPCSSCCLSKKRETTENHNKRRVEKWKTSKSSSGDRKEISCASFLLNSTCSDSIIVEKESLDDYCFQSNSNTLEERSNPSFVSSSEYSDPPYGINYKNYEGMYDEYAHPEVHSRTRRDNQACSNAEEGFPQYLTIDFKRSLESLVQLLPSLPRSASGYFEEHHKDFPTTSASKCGGFLASYLENFNDVMQRSYYENVPSSTSLADDSSSKSCRLSNATLKLSENMSESEFKLLESQISHVTEGFQIQPYSPSMQFQLPVYRMQSLSRRQQPFSDEYLLGLRLGRLSNESIASSRESLMSLTTSEAERIVKRNFNY</sequence>
<organism evidence="3">
    <name type="scientific">Enterobius vermicularis</name>
    <name type="common">Human pinworm</name>
    <dbReference type="NCBI Taxonomy" id="51028"/>
    <lineage>
        <taxon>Eukaryota</taxon>
        <taxon>Metazoa</taxon>
        <taxon>Ecdysozoa</taxon>
        <taxon>Nematoda</taxon>
        <taxon>Chromadorea</taxon>
        <taxon>Rhabditida</taxon>
        <taxon>Spirurina</taxon>
        <taxon>Oxyuridomorpha</taxon>
        <taxon>Oxyuroidea</taxon>
        <taxon>Oxyuridae</taxon>
        <taxon>Enterobius</taxon>
    </lineage>
</organism>
<dbReference type="AlphaFoldDB" id="A0A0N4UZU9"/>
<protein>
    <submittedName>
        <fullName evidence="3">PH domain-containing protein</fullName>
    </submittedName>
</protein>
<dbReference type="Proteomes" id="UP000274131">
    <property type="component" value="Unassembled WGS sequence"/>
</dbReference>